<feature type="signal peptide" evidence="1">
    <location>
        <begin position="1"/>
        <end position="20"/>
    </location>
</feature>
<comment type="caution">
    <text evidence="2">The sequence shown here is derived from an EMBL/GenBank/DDBJ whole genome shotgun (WGS) entry which is preliminary data.</text>
</comment>
<reference evidence="2 3" key="1">
    <citation type="submission" date="2019-01" db="EMBL/GenBank/DDBJ databases">
        <authorList>
            <person name="Chen W.-M."/>
        </authorList>
    </citation>
    <scope>NUCLEOTIDE SEQUENCE [LARGE SCALE GENOMIC DNA]</scope>
    <source>
        <strain evidence="2 3">CCP-18</strain>
    </source>
</reference>
<evidence type="ECO:0000256" key="1">
    <source>
        <dbReference type="SAM" id="SignalP"/>
    </source>
</evidence>
<dbReference type="SUPFAM" id="SSF53850">
    <property type="entry name" value="Periplasmic binding protein-like II"/>
    <property type="match status" value="1"/>
</dbReference>
<accession>A0A437LH96</accession>
<gene>
    <name evidence="2" type="ORF">EOD73_11625</name>
</gene>
<name>A0A437LH96_9BURK</name>
<dbReference type="RefSeq" id="WP_127683172.1">
    <property type="nucleotide sequence ID" value="NZ_SACM01000003.1"/>
</dbReference>
<dbReference type="OrthoDB" id="547680at2"/>
<dbReference type="AlphaFoldDB" id="A0A437LH96"/>
<protein>
    <submittedName>
        <fullName evidence="2">ABC transporter substrate-binding protein</fullName>
    </submittedName>
</protein>
<keyword evidence="3" id="KW-1185">Reference proteome</keyword>
<evidence type="ECO:0000313" key="2">
    <source>
        <dbReference type="EMBL" id="RVT84770.1"/>
    </source>
</evidence>
<organism evidence="2 3">
    <name type="scientific">Inhella crocodyli</name>
    <dbReference type="NCBI Taxonomy" id="2499851"/>
    <lineage>
        <taxon>Bacteria</taxon>
        <taxon>Pseudomonadati</taxon>
        <taxon>Pseudomonadota</taxon>
        <taxon>Betaproteobacteria</taxon>
        <taxon>Burkholderiales</taxon>
        <taxon>Sphaerotilaceae</taxon>
        <taxon>Inhella</taxon>
    </lineage>
</organism>
<proteinExistence type="predicted"/>
<sequence>MTERRRLLAGLGAWAFAAPAAWSRTTHTPETQGDATVRMPGPPVHVERQTFFQGELARLALDKAGHAADPLRLLSTQTWPRQVRELRDGHADVAPLPALDPALYAEFSLTRVDFPLRRGLLGVRQLVVRADRLPEFTALTHLSDLQQRHRLGYGQDWGDMPLMAQLGFQVVTARSTDLLYAGLRQGSLDFLSRGLNETPSELLRFSDPQVPLAVVPGVLLFYPLDDCFFVGPHRPQLRAVLMEGLQRARRDGSYRRLFQRHFGASLAAVRGSRVWQLPGYPQPPGLSLRDYDVLTRWGA</sequence>
<dbReference type="Proteomes" id="UP000288587">
    <property type="component" value="Unassembled WGS sequence"/>
</dbReference>
<dbReference type="EMBL" id="SACM01000003">
    <property type="protein sequence ID" value="RVT84770.1"/>
    <property type="molecule type" value="Genomic_DNA"/>
</dbReference>
<keyword evidence="1" id="KW-0732">Signal</keyword>
<feature type="chain" id="PRO_5019578211" evidence="1">
    <location>
        <begin position="21"/>
        <end position="299"/>
    </location>
</feature>
<evidence type="ECO:0000313" key="3">
    <source>
        <dbReference type="Proteomes" id="UP000288587"/>
    </source>
</evidence>